<name>A0A316EN06_9BURK</name>
<dbReference type="PANTHER" id="PTHR34384">
    <property type="entry name" value="L-2,3-DIAMINOPROPANOATE--CITRATE LIGASE"/>
    <property type="match status" value="1"/>
</dbReference>
<dbReference type="GO" id="GO:0016881">
    <property type="term" value="F:acid-amino acid ligase activity"/>
    <property type="evidence" value="ECO:0007669"/>
    <property type="project" value="UniProtKB-ARBA"/>
</dbReference>
<dbReference type="PANTHER" id="PTHR34384:SF6">
    <property type="entry name" value="STAPHYLOFERRIN B SYNTHASE"/>
    <property type="match status" value="1"/>
</dbReference>
<organism evidence="4 5">
    <name type="scientific">Cupriavidus plantarum</name>
    <dbReference type="NCBI Taxonomy" id="942865"/>
    <lineage>
        <taxon>Bacteria</taxon>
        <taxon>Pseudomonadati</taxon>
        <taxon>Pseudomonadota</taxon>
        <taxon>Betaproteobacteria</taxon>
        <taxon>Burkholderiales</taxon>
        <taxon>Burkholderiaceae</taxon>
        <taxon>Cupriavidus</taxon>
    </lineage>
</organism>
<dbReference type="InterPro" id="IPR022770">
    <property type="entry name" value="IucA/IucC-like_C"/>
</dbReference>
<gene>
    <name evidence="4" type="ORF">C7419_1062</name>
</gene>
<evidence type="ECO:0000259" key="2">
    <source>
        <dbReference type="Pfam" id="PF04183"/>
    </source>
</evidence>
<dbReference type="AlphaFoldDB" id="A0A316EN06"/>
<keyword evidence="5" id="KW-1185">Reference proteome</keyword>
<evidence type="ECO:0000256" key="1">
    <source>
        <dbReference type="ARBA" id="ARBA00004924"/>
    </source>
</evidence>
<proteinExistence type="predicted"/>
<dbReference type="InterPro" id="IPR037455">
    <property type="entry name" value="LucA/IucC-like"/>
</dbReference>
<dbReference type="Proteomes" id="UP000245754">
    <property type="component" value="Unassembled WGS sequence"/>
</dbReference>
<sequence>MNAPADVSLPAWRAREPQHVVDHLDPSVWTRVNRLLVRKALAEFAHESVIAPVALGKPDAEDWRTYRVDADTAGCHYRFRAQMMALYHWRIDPASIERIAETRAPGNPPLDALTFVNDFKRTLGIDADKLPIYLDEISSTLFGAAYKHTRQYLPADALVDADYQVYESAMTEGHPCFVANNGRLGFDADEYRTYAPETGARFAIVWLAVHREHAHFACLPELDHDTLLTRELGAQRLAAYRQTLQALDLDPSHYLFMPAHPWQWFNKLSIAFAADVANRKIVALGYGADLYAAQQSVRTYFNTSHPEKCYVKTSLSVLNMGFMRGLSPHYMAGTPAINAYLHALIDGDTTLRAYGFSILREVASVGYRNRYYETALEQDSPYKKMLSALWRESPVSMLREGERLMTMAALLHVDPAGDALLPALIRRSGLPALAWLRSYLRAYLEPLMHCFYAHDLVFMPHCENLILVLEQHRVTRVFMKDIAEESAILDKDASLPDNVARLAVDIPDDFKLLGLFIDVFDGVFRHLGHLLVEQHVCTEDAFWQLVANTAHEYQAAHPELQHKFRRYDLFQPEFGHSCLNRLQLRNNLQMVNLADPASSLTMAGTLRNPLTKYRRD</sequence>
<evidence type="ECO:0000313" key="5">
    <source>
        <dbReference type="Proteomes" id="UP000245754"/>
    </source>
</evidence>
<comment type="pathway">
    <text evidence="1">Siderophore biosynthesis.</text>
</comment>
<feature type="domain" description="Aerobactin siderophore biosynthesis IucA/IucC N-terminal" evidence="2">
    <location>
        <begin position="162"/>
        <end position="412"/>
    </location>
</feature>
<feature type="domain" description="Aerobactin siderophore biosynthesis IucA/IucC-like C-terminal" evidence="3">
    <location>
        <begin position="434"/>
        <end position="590"/>
    </location>
</feature>
<protein>
    <submittedName>
        <fullName evidence="4">Siderophore synthetase component</fullName>
    </submittedName>
</protein>
<dbReference type="RefSeq" id="WP_109584887.1">
    <property type="nucleotide sequence ID" value="NZ_QGGT01000006.1"/>
</dbReference>
<dbReference type="Gene3D" id="6.10.250.3370">
    <property type="match status" value="1"/>
</dbReference>
<dbReference type="Gene3D" id="1.10.510.40">
    <property type="match status" value="1"/>
</dbReference>
<dbReference type="EMBL" id="QGGT01000006">
    <property type="protein sequence ID" value="PWK32583.1"/>
    <property type="molecule type" value="Genomic_DNA"/>
</dbReference>
<dbReference type="Pfam" id="PF04183">
    <property type="entry name" value="IucA_IucC"/>
    <property type="match status" value="1"/>
</dbReference>
<evidence type="ECO:0000259" key="3">
    <source>
        <dbReference type="Pfam" id="PF06276"/>
    </source>
</evidence>
<accession>A0A316EN06</accession>
<dbReference type="InterPro" id="IPR007310">
    <property type="entry name" value="Aerobactin_biosyn_IucA/IucC_N"/>
</dbReference>
<dbReference type="Pfam" id="PF06276">
    <property type="entry name" value="FhuF"/>
    <property type="match status" value="1"/>
</dbReference>
<dbReference type="GO" id="GO:0019290">
    <property type="term" value="P:siderophore biosynthetic process"/>
    <property type="evidence" value="ECO:0007669"/>
    <property type="project" value="InterPro"/>
</dbReference>
<comment type="caution">
    <text evidence="4">The sequence shown here is derived from an EMBL/GenBank/DDBJ whole genome shotgun (WGS) entry which is preliminary data.</text>
</comment>
<evidence type="ECO:0000313" key="4">
    <source>
        <dbReference type="EMBL" id="PWK32583.1"/>
    </source>
</evidence>
<reference evidence="4 5" key="1">
    <citation type="submission" date="2018-05" db="EMBL/GenBank/DDBJ databases">
        <title>Genomic Encyclopedia of Type Strains, Phase IV (KMG-V): Genome sequencing to study the core and pangenomes of soil and plant-associated prokaryotes.</title>
        <authorList>
            <person name="Whitman W."/>
        </authorList>
    </citation>
    <scope>NUCLEOTIDE SEQUENCE [LARGE SCALE GENOMIC DNA]</scope>
    <source>
        <strain evidence="4 5">SLV-132</strain>
    </source>
</reference>
<dbReference type="Gene3D" id="3.30.310.280">
    <property type="match status" value="1"/>
</dbReference>